<keyword evidence="1" id="KW-0732">Signal</keyword>
<evidence type="ECO:0000256" key="1">
    <source>
        <dbReference type="SAM" id="SignalP"/>
    </source>
</evidence>
<dbReference type="Proteomes" id="UP000286678">
    <property type="component" value="Unassembled WGS sequence"/>
</dbReference>
<dbReference type="InterPro" id="IPR021557">
    <property type="entry name" value="DUF3016"/>
</dbReference>
<protein>
    <submittedName>
        <fullName evidence="2">DUF3016 domain-containing protein</fullName>
    </submittedName>
</protein>
<accession>A0A432XHM2</accession>
<proteinExistence type="predicted"/>
<feature type="chain" id="PRO_5019075793" evidence="1">
    <location>
        <begin position="23"/>
        <end position="172"/>
    </location>
</feature>
<comment type="caution">
    <text evidence="2">The sequence shown here is derived from an EMBL/GenBank/DDBJ whole genome shotgun (WGS) entry which is preliminary data.</text>
</comment>
<name>A0A432XHM2_9GAMM</name>
<gene>
    <name evidence="2" type="ORF">CWE21_05885</name>
</gene>
<organism evidence="2 3">
    <name type="scientific">Pseudidiomarina aquimaris</name>
    <dbReference type="NCBI Taxonomy" id="641841"/>
    <lineage>
        <taxon>Bacteria</taxon>
        <taxon>Pseudomonadati</taxon>
        <taxon>Pseudomonadota</taxon>
        <taxon>Gammaproteobacteria</taxon>
        <taxon>Alteromonadales</taxon>
        <taxon>Idiomarinaceae</taxon>
        <taxon>Pseudidiomarina</taxon>
    </lineage>
</organism>
<dbReference type="RefSeq" id="WP_126833530.1">
    <property type="nucleotide sequence ID" value="NZ_PIPT01000004.1"/>
</dbReference>
<reference evidence="3" key="1">
    <citation type="journal article" date="2018" name="Front. Microbiol.">
        <title>Genome-Based Analysis Reveals the Taxonomy and Diversity of the Family Idiomarinaceae.</title>
        <authorList>
            <person name="Liu Y."/>
            <person name="Lai Q."/>
            <person name="Shao Z."/>
        </authorList>
    </citation>
    <scope>NUCLEOTIDE SEQUENCE [LARGE SCALE GENOMIC DNA]</scope>
    <source>
        <strain evidence="3">SW15</strain>
    </source>
</reference>
<evidence type="ECO:0000313" key="2">
    <source>
        <dbReference type="EMBL" id="RUO48077.1"/>
    </source>
</evidence>
<dbReference type="Pfam" id="PF11454">
    <property type="entry name" value="DUF3016"/>
    <property type="match status" value="1"/>
</dbReference>
<dbReference type="EMBL" id="PIPT01000004">
    <property type="protein sequence ID" value="RUO48077.1"/>
    <property type="molecule type" value="Genomic_DNA"/>
</dbReference>
<dbReference type="OrthoDB" id="195620at2"/>
<feature type="signal peptide" evidence="1">
    <location>
        <begin position="1"/>
        <end position="22"/>
    </location>
</feature>
<dbReference type="AlphaFoldDB" id="A0A432XHM2"/>
<sequence length="172" mass="19151">MKNITILTAAIAATLFSANALAAEVKVEWKDVESYRDIEAVNAVQSSFEKQIMDGLTAHWKELGAKLPEDHKLTVTMTDLDIAGRVEPTYGASAASHMRVLDEISYPAMSFAFTYTDASGRVLAEDADVRLKDLGSRSGTMRTALRSGRDTLFYEKRLMDRWFDEQFKASSN</sequence>
<evidence type="ECO:0000313" key="3">
    <source>
        <dbReference type="Proteomes" id="UP000286678"/>
    </source>
</evidence>
<keyword evidence="3" id="KW-1185">Reference proteome</keyword>